<dbReference type="CDD" id="cd16449">
    <property type="entry name" value="RING-HC"/>
    <property type="match status" value="1"/>
</dbReference>
<reference evidence="7" key="1">
    <citation type="journal article" date="2016" name="Nat. Genet.">
        <title>A high-quality carrot genome assembly provides new insights into carotenoid accumulation and asterid genome evolution.</title>
        <authorList>
            <person name="Iorizzo M."/>
            <person name="Ellison S."/>
            <person name="Senalik D."/>
            <person name="Zeng P."/>
            <person name="Satapoomin P."/>
            <person name="Huang J."/>
            <person name="Bowman M."/>
            <person name="Iovene M."/>
            <person name="Sanseverino W."/>
            <person name="Cavagnaro P."/>
            <person name="Yildiz M."/>
            <person name="Macko-Podgorni A."/>
            <person name="Moranska E."/>
            <person name="Grzebelus E."/>
            <person name="Grzebelus D."/>
            <person name="Ashrafi H."/>
            <person name="Zheng Z."/>
            <person name="Cheng S."/>
            <person name="Spooner D."/>
            <person name="Van Deynze A."/>
            <person name="Simon P."/>
        </authorList>
    </citation>
    <scope>NUCLEOTIDE SEQUENCE</scope>
    <source>
        <tissue evidence="7">Leaf</tissue>
    </source>
</reference>
<feature type="region of interest" description="Disordered" evidence="5">
    <location>
        <begin position="325"/>
        <end position="408"/>
    </location>
</feature>
<name>A0AAF0XQ70_DAUCS</name>
<feature type="compositionally biased region" description="Low complexity" evidence="5">
    <location>
        <begin position="325"/>
        <end position="338"/>
    </location>
</feature>
<keyword evidence="1" id="KW-0479">Metal-binding</keyword>
<feature type="region of interest" description="Disordered" evidence="5">
    <location>
        <begin position="248"/>
        <end position="296"/>
    </location>
</feature>
<evidence type="ECO:0000256" key="5">
    <source>
        <dbReference type="SAM" id="MobiDB-lite"/>
    </source>
</evidence>
<feature type="region of interest" description="Disordered" evidence="5">
    <location>
        <begin position="423"/>
        <end position="600"/>
    </location>
</feature>
<feature type="region of interest" description="Disordered" evidence="5">
    <location>
        <begin position="860"/>
        <end position="903"/>
    </location>
</feature>
<dbReference type="InterPro" id="IPR017907">
    <property type="entry name" value="Znf_RING_CS"/>
</dbReference>
<dbReference type="SMART" id="SM00184">
    <property type="entry name" value="RING"/>
    <property type="match status" value="1"/>
</dbReference>
<evidence type="ECO:0000313" key="7">
    <source>
        <dbReference type="EMBL" id="WOH12243.1"/>
    </source>
</evidence>
<dbReference type="GO" id="GO:0008270">
    <property type="term" value="F:zinc ion binding"/>
    <property type="evidence" value="ECO:0007669"/>
    <property type="project" value="UniProtKB-KW"/>
</dbReference>
<feature type="compositionally biased region" description="Low complexity" evidence="5">
    <location>
        <begin position="275"/>
        <end position="294"/>
    </location>
</feature>
<keyword evidence="3" id="KW-0862">Zinc</keyword>
<feature type="compositionally biased region" description="Pro residues" evidence="5">
    <location>
        <begin position="385"/>
        <end position="395"/>
    </location>
</feature>
<feature type="region of interest" description="Disordered" evidence="5">
    <location>
        <begin position="698"/>
        <end position="820"/>
    </location>
</feature>
<feature type="compositionally biased region" description="Low complexity" evidence="5">
    <location>
        <begin position="580"/>
        <end position="595"/>
    </location>
</feature>
<feature type="domain" description="RING-type" evidence="6">
    <location>
        <begin position="20"/>
        <end position="59"/>
    </location>
</feature>
<dbReference type="Proteomes" id="UP000077755">
    <property type="component" value="Chromosome 8"/>
</dbReference>
<dbReference type="PROSITE" id="PS50089">
    <property type="entry name" value="ZF_RING_2"/>
    <property type="match status" value="1"/>
</dbReference>
<dbReference type="PANTHER" id="PTHR37393:SF1">
    <property type="entry name" value="AT-RICH INTERACTIVE DOMAIN-CONTAINING PROTEIN 1A-LIKE"/>
    <property type="match status" value="1"/>
</dbReference>
<reference evidence="7" key="2">
    <citation type="submission" date="2022-03" db="EMBL/GenBank/DDBJ databases">
        <title>Draft title - Genomic analysis of global carrot germplasm unveils the trajectory of domestication and the origin of high carotenoid orange carrot.</title>
        <authorList>
            <person name="Iorizzo M."/>
            <person name="Ellison S."/>
            <person name="Senalik D."/>
            <person name="Macko-Podgorni A."/>
            <person name="Grzebelus D."/>
            <person name="Bostan H."/>
            <person name="Rolling W."/>
            <person name="Curaba J."/>
            <person name="Simon P."/>
        </authorList>
    </citation>
    <scope>NUCLEOTIDE SEQUENCE</scope>
    <source>
        <tissue evidence="7">Leaf</tissue>
    </source>
</reference>
<evidence type="ECO:0000256" key="3">
    <source>
        <dbReference type="ARBA" id="ARBA00022833"/>
    </source>
</evidence>
<dbReference type="Gene3D" id="3.30.40.10">
    <property type="entry name" value="Zinc/RING finger domain, C3HC4 (zinc finger)"/>
    <property type="match status" value="1"/>
</dbReference>
<proteinExistence type="predicted"/>
<dbReference type="SUPFAM" id="SSF49599">
    <property type="entry name" value="TRAF domain-like"/>
    <property type="match status" value="1"/>
</dbReference>
<dbReference type="EMBL" id="CP093350">
    <property type="protein sequence ID" value="WOH12243.1"/>
    <property type="molecule type" value="Genomic_DNA"/>
</dbReference>
<evidence type="ECO:0000256" key="1">
    <source>
        <dbReference type="ARBA" id="ARBA00022723"/>
    </source>
</evidence>
<feature type="compositionally biased region" description="Polar residues" evidence="5">
    <location>
        <begin position="860"/>
        <end position="872"/>
    </location>
</feature>
<dbReference type="InterPro" id="IPR001841">
    <property type="entry name" value="Znf_RING"/>
</dbReference>
<feature type="compositionally biased region" description="Polar residues" evidence="5">
    <location>
        <begin position="504"/>
        <end position="513"/>
    </location>
</feature>
<gene>
    <name evidence="7" type="ORF">DCAR_0831745</name>
</gene>
<evidence type="ECO:0000256" key="2">
    <source>
        <dbReference type="ARBA" id="ARBA00022771"/>
    </source>
</evidence>
<evidence type="ECO:0000256" key="4">
    <source>
        <dbReference type="PROSITE-ProRule" id="PRU00175"/>
    </source>
</evidence>
<feature type="compositionally biased region" description="Low complexity" evidence="5">
    <location>
        <begin position="487"/>
        <end position="503"/>
    </location>
</feature>
<protein>
    <recommendedName>
        <fullName evidence="6">RING-type domain-containing protein</fullName>
    </recommendedName>
</protein>
<keyword evidence="8" id="KW-1185">Reference proteome</keyword>
<feature type="compositionally biased region" description="Polar residues" evidence="5">
    <location>
        <begin position="423"/>
        <end position="432"/>
    </location>
</feature>
<organism evidence="7 8">
    <name type="scientific">Daucus carota subsp. sativus</name>
    <name type="common">Carrot</name>
    <dbReference type="NCBI Taxonomy" id="79200"/>
    <lineage>
        <taxon>Eukaryota</taxon>
        <taxon>Viridiplantae</taxon>
        <taxon>Streptophyta</taxon>
        <taxon>Embryophyta</taxon>
        <taxon>Tracheophyta</taxon>
        <taxon>Spermatophyta</taxon>
        <taxon>Magnoliopsida</taxon>
        <taxon>eudicotyledons</taxon>
        <taxon>Gunneridae</taxon>
        <taxon>Pentapetalae</taxon>
        <taxon>asterids</taxon>
        <taxon>campanulids</taxon>
        <taxon>Apiales</taxon>
        <taxon>Apiaceae</taxon>
        <taxon>Apioideae</taxon>
        <taxon>Scandiceae</taxon>
        <taxon>Daucinae</taxon>
        <taxon>Daucus</taxon>
        <taxon>Daucus sect. Daucus</taxon>
    </lineage>
</organism>
<keyword evidence="2 4" id="KW-0863">Zinc-finger</keyword>
<dbReference type="PROSITE" id="PS00518">
    <property type="entry name" value="ZF_RING_1"/>
    <property type="match status" value="1"/>
</dbReference>
<feature type="region of interest" description="Disordered" evidence="5">
    <location>
        <begin position="1230"/>
        <end position="1254"/>
    </location>
</feature>
<dbReference type="PANTHER" id="PTHR37393">
    <property type="entry name" value="AT-RICH INTERACTIVE DOMAIN-CONTAINING PROTEIN 1A-LIKE"/>
    <property type="match status" value="1"/>
</dbReference>
<feature type="compositionally biased region" description="Polar residues" evidence="5">
    <location>
        <begin position="339"/>
        <end position="358"/>
    </location>
</feature>
<evidence type="ECO:0000313" key="8">
    <source>
        <dbReference type="Proteomes" id="UP000077755"/>
    </source>
</evidence>
<evidence type="ECO:0000259" key="6">
    <source>
        <dbReference type="PROSITE" id="PS50089"/>
    </source>
</evidence>
<feature type="compositionally biased region" description="Basic residues" evidence="5">
    <location>
        <begin position="1243"/>
        <end position="1254"/>
    </location>
</feature>
<dbReference type="AlphaFoldDB" id="A0AAF0XQ70"/>
<feature type="compositionally biased region" description="Polar residues" evidence="5">
    <location>
        <begin position="741"/>
        <end position="756"/>
    </location>
</feature>
<sequence>MGFDNDCIVNIQSLAGEYFCAVCRTLVYPTEALQSQCTHLFCKPCLTYVVGTTKACPYDGYLVTDKDSKPLVESDKALAERIGKTPVHCLFHRSGCSWQGTLSECTSHRSDCAFGYSPVVCNRCGMLLLHRQVQNHAQICAVSGAKSHLQQTAQNSKDAATAVAVNTANSGQASSQPVAHTSQAAVPQITMAPPTTQEANPYVQAIASSAGMTAEQWQQYQQYYQQYPGCVPYQQYYYPYQQPAQPVHQQAPYAGQPQVYPQPLTGMQGHHQPLPQVQGQGPAQTQRQPQGQPQAHSFVQNQVNPKQQSHIQVDTQTAAQSQILPQQPPHQAQPHMIPNSLQPPAQTNLQVPYQQPPYQGNLVQLQSQPQPVLQSQSKSHHYPHPLQPNNPPSQQPAPGVLPGYQSHPLVQPNYQMLQASQQHYSMPMQPSSGPLPPSAQFPQQSPHIRPPQTNASLPSQEQSQSQTQGFPPVHHPQHLLQGYIGHQRPAAPGGQPIQQHGQQSTLSQASISVPSALKPMQPQGPIQSQQNARPPPPSHGSVQAHGMAPQQPPPSGSRPAVPNQTATSHPFPQCAPHSRPLPLSSVQPSEQQQQVASGLQFSQSDREITHKLGGGSAAAQVGSTLNKTAGNDVSFPGEDSVRIKAFDSEIRGKSGDVEHNIRIVGENKGNQSQVAEAVVDALKSGSSEPLMEKTVKEKAATPNEMHGSVFAVKDSTSRQRETYVGHKKDNSNVLAHENKLSHGQVSQQGPAMTQYSGFHDKGRPKSSNPTPLTDQGRYQMPSGPYGLSSQQQRLAISSHSQSGSYIGAPPNALPGQGPAHLNLQGPGLSGPLHPIEHFRQSSSSHTHESLQGVQRGQYYQNNSSSQPLFSRTNKAEPTGPLHGSNNAGPLQNPRLRHLEGRYPDPNVSGSFNRGLHEETLANENRVHGAALGLHVKNVNDDHMNQFRTGPAGRNGQGEYEQALKQFPKPANIGNGSSEAGDYPHEHISEFRSKFLPPYTSNAPPEFHGSGPGFGVDHLPPRSPRREFYGIPSHGFGGQSGGPHNQPGLDNVNGWGPNAFPEGPRSFHISSDPIGRHFNDHFKSGDMAGQDFIPNHMRVGELFGPRDVPSHISAVKGFGTFPDPHMVELNGNGGFPYAQSYLGNLRLGEPGFRSSFYHDKIPRPGGFYEGNVESSDSFRHRMPKSTVRCRICKVNCDGLEGLDLHSRTAEHLQRTMDMVTSIKLHAKRQKIIKDRSSGQEGIKPKKAGKRRRKKA</sequence>
<dbReference type="SUPFAM" id="SSF57850">
    <property type="entry name" value="RING/U-box"/>
    <property type="match status" value="1"/>
</dbReference>
<feature type="compositionally biased region" description="Low complexity" evidence="5">
    <location>
        <begin position="362"/>
        <end position="377"/>
    </location>
</feature>
<dbReference type="InterPro" id="IPR013083">
    <property type="entry name" value="Znf_RING/FYVE/PHD"/>
</dbReference>
<feature type="compositionally biased region" description="Polar residues" evidence="5">
    <location>
        <begin position="440"/>
        <end position="469"/>
    </location>
</feature>
<feature type="compositionally biased region" description="Basic and acidic residues" evidence="5">
    <location>
        <begin position="715"/>
        <end position="740"/>
    </location>
</feature>
<feature type="compositionally biased region" description="Polar residues" evidence="5">
    <location>
        <begin position="787"/>
        <end position="804"/>
    </location>
</feature>
<accession>A0AAF0XQ70</accession>